<name>A0ABW4D1W9_9LACO</name>
<comment type="caution">
    <text evidence="3">The sequence shown here is derived from an EMBL/GenBank/DDBJ whole genome shotgun (WGS) entry which is preliminary data.</text>
</comment>
<dbReference type="RefSeq" id="WP_203643238.1">
    <property type="nucleotide sequence ID" value="NZ_BOLN01000002.1"/>
</dbReference>
<evidence type="ECO:0000259" key="2">
    <source>
        <dbReference type="PROSITE" id="PS51459"/>
    </source>
</evidence>
<evidence type="ECO:0000313" key="3">
    <source>
        <dbReference type="EMBL" id="MFD1454640.1"/>
    </source>
</evidence>
<gene>
    <name evidence="3" type="ORF">ACFQ44_02945</name>
</gene>
<dbReference type="InterPro" id="IPR003812">
    <property type="entry name" value="Fido"/>
</dbReference>
<protein>
    <submittedName>
        <fullName evidence="3">Fic family protein</fullName>
    </submittedName>
</protein>
<dbReference type="PANTHER" id="PTHR13504">
    <property type="entry name" value="FIDO DOMAIN-CONTAINING PROTEIN DDB_G0283145"/>
    <property type="match status" value="1"/>
</dbReference>
<feature type="domain" description="Fido" evidence="2">
    <location>
        <begin position="97"/>
        <end position="239"/>
    </location>
</feature>
<feature type="region of interest" description="Disordered" evidence="1">
    <location>
        <begin position="260"/>
        <end position="280"/>
    </location>
</feature>
<dbReference type="InterPro" id="IPR036597">
    <property type="entry name" value="Fido-like_dom_sf"/>
</dbReference>
<evidence type="ECO:0000313" key="4">
    <source>
        <dbReference type="Proteomes" id="UP001597189"/>
    </source>
</evidence>
<accession>A0ABW4D1W9</accession>
<organism evidence="3 4">
    <name type="scientific">Levilactobacillus lanxiensis</name>
    <dbReference type="NCBI Taxonomy" id="2799568"/>
    <lineage>
        <taxon>Bacteria</taxon>
        <taxon>Bacillati</taxon>
        <taxon>Bacillota</taxon>
        <taxon>Bacilli</taxon>
        <taxon>Lactobacillales</taxon>
        <taxon>Lactobacillaceae</taxon>
        <taxon>Levilactobacillus</taxon>
    </lineage>
</organism>
<dbReference type="PANTHER" id="PTHR13504:SF38">
    <property type="entry name" value="FIDO DOMAIN-CONTAINING PROTEIN"/>
    <property type="match status" value="1"/>
</dbReference>
<reference evidence="4" key="1">
    <citation type="journal article" date="2019" name="Int. J. Syst. Evol. Microbiol.">
        <title>The Global Catalogue of Microorganisms (GCM) 10K type strain sequencing project: providing services to taxonomists for standard genome sequencing and annotation.</title>
        <authorList>
            <consortium name="The Broad Institute Genomics Platform"/>
            <consortium name="The Broad Institute Genome Sequencing Center for Infectious Disease"/>
            <person name="Wu L."/>
            <person name="Ma J."/>
        </authorList>
    </citation>
    <scope>NUCLEOTIDE SEQUENCE [LARGE SCALE GENOMIC DNA]</scope>
    <source>
        <strain evidence="4">CCM 8979</strain>
    </source>
</reference>
<proteinExistence type="predicted"/>
<dbReference type="SUPFAM" id="SSF140931">
    <property type="entry name" value="Fic-like"/>
    <property type="match status" value="1"/>
</dbReference>
<evidence type="ECO:0000256" key="1">
    <source>
        <dbReference type="SAM" id="MobiDB-lite"/>
    </source>
</evidence>
<dbReference type="EMBL" id="JBHTOD010000002">
    <property type="protein sequence ID" value="MFD1454640.1"/>
    <property type="molecule type" value="Genomic_DNA"/>
</dbReference>
<dbReference type="Gene3D" id="1.10.3290.10">
    <property type="entry name" value="Fido-like domain"/>
    <property type="match status" value="1"/>
</dbReference>
<keyword evidence="4" id="KW-1185">Reference proteome</keyword>
<dbReference type="InterPro" id="IPR040198">
    <property type="entry name" value="Fido_containing"/>
</dbReference>
<sequence>MPIEEKLAEISELKAKMAALRPLSVEQGKELKQRVRIEHVWSSNAIEGNTLTLHEVVSILNTGMIVHGVPVKDVLETLDLNEAYEYMMELASQQTPLSSTLIRTLNRIVTLQTTNDKANAGVYRILAAWPFGSEDKPYVAPFDIAPQMDQLLDWAHTEQKTLHPVQFAADLHQKFVSIHPFADGNGRTARLLMNMALTQAGYPVINVQPDKEARTIYMEDLAVSRESANLQPFESLISDYVRKTLAQRISILELNEKNQEDAKNDVDPRFEKFLQDKDND</sequence>
<dbReference type="Pfam" id="PF02661">
    <property type="entry name" value="Fic"/>
    <property type="match status" value="1"/>
</dbReference>
<dbReference type="Proteomes" id="UP001597189">
    <property type="component" value="Unassembled WGS sequence"/>
</dbReference>
<dbReference type="PROSITE" id="PS51459">
    <property type="entry name" value="FIDO"/>
    <property type="match status" value="1"/>
</dbReference>